<comment type="caution">
    <text evidence="4">The sequence shown here is derived from an EMBL/GenBank/DDBJ whole genome shotgun (WGS) entry which is preliminary data.</text>
</comment>
<comment type="subcellular location">
    <subcellularLocation>
        <location evidence="1">Nucleus</location>
    </subcellularLocation>
</comment>
<accession>A0A811SA69</accession>
<protein>
    <submittedName>
        <fullName evidence="4">Uncharacterized protein</fullName>
    </submittedName>
</protein>
<gene>
    <name evidence="4" type="ORF">NCGR_LOCUS62579</name>
</gene>
<organism evidence="4 5">
    <name type="scientific">Miscanthus lutarioriparius</name>
    <dbReference type="NCBI Taxonomy" id="422564"/>
    <lineage>
        <taxon>Eukaryota</taxon>
        <taxon>Viridiplantae</taxon>
        <taxon>Streptophyta</taxon>
        <taxon>Embryophyta</taxon>
        <taxon>Tracheophyta</taxon>
        <taxon>Spermatophyta</taxon>
        <taxon>Magnoliopsida</taxon>
        <taxon>Liliopsida</taxon>
        <taxon>Poales</taxon>
        <taxon>Poaceae</taxon>
        <taxon>PACMAD clade</taxon>
        <taxon>Panicoideae</taxon>
        <taxon>Andropogonodae</taxon>
        <taxon>Andropogoneae</taxon>
        <taxon>Saccharinae</taxon>
        <taxon>Miscanthus</taxon>
    </lineage>
</organism>
<dbReference type="Proteomes" id="UP000604825">
    <property type="component" value="Unassembled WGS sequence"/>
</dbReference>
<feature type="compositionally biased region" description="Acidic residues" evidence="3">
    <location>
        <begin position="88"/>
        <end position="99"/>
    </location>
</feature>
<evidence type="ECO:0000313" key="4">
    <source>
        <dbReference type="EMBL" id="CAD6338481.1"/>
    </source>
</evidence>
<dbReference type="GO" id="GO:0006950">
    <property type="term" value="P:response to stress"/>
    <property type="evidence" value="ECO:0007669"/>
    <property type="project" value="UniProtKB-ARBA"/>
</dbReference>
<keyword evidence="2" id="KW-0539">Nucleus</keyword>
<feature type="region of interest" description="Disordered" evidence="3">
    <location>
        <begin position="70"/>
        <end position="112"/>
    </location>
</feature>
<dbReference type="GO" id="GO:0005634">
    <property type="term" value="C:nucleus"/>
    <property type="evidence" value="ECO:0007669"/>
    <property type="project" value="UniProtKB-SubCell"/>
</dbReference>
<dbReference type="EMBL" id="CAJGYO010000019">
    <property type="protein sequence ID" value="CAD6338481.1"/>
    <property type="molecule type" value="Genomic_DNA"/>
</dbReference>
<sequence length="217" mass="22047">MSVVAAVGPGAAAAASYGHGQPLCGGGGGGGARKRKDVGVVQDQEAEAAGVRGSDRGTAAPRRAAGLFVLETVEEDADAERSSIGAPSEDEEEDGEEVDSGGTGTSSAAGRKGGALACMDMDALDDALPIKRGLSNFFSGKSRSFANLQDAASAVTSARDLAKPENPFNKRRRVLRCCSIRRVASSSLTALPPFFLPPTTDGSTGDDDDDGAGRRSD</sequence>
<evidence type="ECO:0000256" key="2">
    <source>
        <dbReference type="ARBA" id="ARBA00023242"/>
    </source>
</evidence>
<dbReference type="OrthoDB" id="696276at2759"/>
<evidence type="ECO:0000256" key="3">
    <source>
        <dbReference type="SAM" id="MobiDB-lite"/>
    </source>
</evidence>
<feature type="compositionally biased region" description="Low complexity" evidence="3">
    <location>
        <begin position="1"/>
        <end position="15"/>
    </location>
</feature>
<proteinExistence type="predicted"/>
<reference evidence="4" key="1">
    <citation type="submission" date="2020-10" db="EMBL/GenBank/DDBJ databases">
        <authorList>
            <person name="Han B."/>
            <person name="Lu T."/>
            <person name="Zhao Q."/>
            <person name="Huang X."/>
            <person name="Zhao Y."/>
        </authorList>
    </citation>
    <scope>NUCLEOTIDE SEQUENCE</scope>
</reference>
<name>A0A811SA69_9POAL</name>
<dbReference type="PANTHER" id="PTHR33172">
    <property type="entry name" value="OS08G0516900 PROTEIN"/>
    <property type="match status" value="1"/>
</dbReference>
<keyword evidence="5" id="KW-1185">Reference proteome</keyword>
<evidence type="ECO:0000256" key="1">
    <source>
        <dbReference type="ARBA" id="ARBA00004123"/>
    </source>
</evidence>
<dbReference type="PANTHER" id="PTHR33172:SF90">
    <property type="entry name" value="OS06G0698748 PROTEIN"/>
    <property type="match status" value="1"/>
</dbReference>
<dbReference type="AlphaFoldDB" id="A0A811SA69"/>
<feature type="compositionally biased region" description="Low complexity" evidence="3">
    <location>
        <begin position="190"/>
        <end position="203"/>
    </location>
</feature>
<feature type="region of interest" description="Disordered" evidence="3">
    <location>
        <begin position="1"/>
        <end position="58"/>
    </location>
</feature>
<feature type="region of interest" description="Disordered" evidence="3">
    <location>
        <begin position="190"/>
        <end position="217"/>
    </location>
</feature>
<evidence type="ECO:0000313" key="5">
    <source>
        <dbReference type="Proteomes" id="UP000604825"/>
    </source>
</evidence>
<dbReference type="InterPro" id="IPR051992">
    <property type="entry name" value="OxStress_Response_Reg"/>
</dbReference>